<comment type="similarity">
    <text evidence="3">Belongs to the metallo-beta-lactamase superfamily. Glyoxalase II family.</text>
</comment>
<evidence type="ECO:0000256" key="9">
    <source>
        <dbReference type="ARBA" id="ARBA00022801"/>
    </source>
</evidence>
<dbReference type="InterPro" id="IPR035680">
    <property type="entry name" value="Clx_II_MBL"/>
</dbReference>
<comment type="cofactor">
    <cofactor evidence="2">
        <name>Zn(2+)</name>
        <dbReference type="ChEBI" id="CHEBI:29105"/>
    </cofactor>
</comment>
<dbReference type="CDD" id="cd17546">
    <property type="entry name" value="REC_hyHK_CKI1_RcsC-like"/>
    <property type="match status" value="1"/>
</dbReference>
<name>A0A4Z1P3Q1_9PEZI</name>
<dbReference type="UniPathway" id="UPA00619">
    <property type="reaction ID" value="UER00676"/>
</dbReference>
<keyword evidence="7" id="KW-0479">Metal-binding</keyword>
<dbReference type="PANTHER" id="PTHR43047">
    <property type="entry name" value="TWO-COMPONENT HISTIDINE PROTEIN KINASE"/>
    <property type="match status" value="1"/>
</dbReference>
<dbReference type="InterPro" id="IPR036890">
    <property type="entry name" value="HATPase_C_sf"/>
</dbReference>
<feature type="domain" description="Histidine kinase" evidence="13">
    <location>
        <begin position="555"/>
        <end position="822"/>
    </location>
</feature>
<dbReference type="GO" id="GO:0009927">
    <property type="term" value="F:histidine phosphotransfer kinase activity"/>
    <property type="evidence" value="ECO:0007669"/>
    <property type="project" value="TreeGrafter"/>
</dbReference>
<evidence type="ECO:0000256" key="10">
    <source>
        <dbReference type="ARBA" id="ARBA00022833"/>
    </source>
</evidence>
<dbReference type="SMART" id="SM00387">
    <property type="entry name" value="HATPase_c"/>
    <property type="match status" value="1"/>
</dbReference>
<keyword evidence="5 11" id="KW-0597">Phosphoprotein</keyword>
<dbReference type="InterPro" id="IPR032282">
    <property type="entry name" value="HAGH_C"/>
</dbReference>
<dbReference type="GO" id="GO:0000155">
    <property type="term" value="F:phosphorelay sensor kinase activity"/>
    <property type="evidence" value="ECO:0007669"/>
    <property type="project" value="InterPro"/>
</dbReference>
<dbReference type="CDD" id="cd07723">
    <property type="entry name" value="hydroxyacylglutathione_hydrolase_MBL-fold"/>
    <property type="match status" value="1"/>
</dbReference>
<dbReference type="CDD" id="cd00130">
    <property type="entry name" value="PAS"/>
    <property type="match status" value="1"/>
</dbReference>
<evidence type="ECO:0000256" key="11">
    <source>
        <dbReference type="PROSITE-ProRule" id="PRU00169"/>
    </source>
</evidence>
<evidence type="ECO:0000313" key="16">
    <source>
        <dbReference type="Proteomes" id="UP000298493"/>
    </source>
</evidence>
<dbReference type="Gene3D" id="3.40.50.2300">
    <property type="match status" value="1"/>
</dbReference>
<dbReference type="EC" id="2.7.13.3" evidence="4"/>
<dbReference type="SUPFAM" id="SSF47384">
    <property type="entry name" value="Homodimeric domain of signal transducing histidine kinase"/>
    <property type="match status" value="1"/>
</dbReference>
<keyword evidence="9" id="KW-0378">Hydrolase</keyword>
<protein>
    <recommendedName>
        <fullName evidence="4">histidine kinase</fullName>
        <ecNumber evidence="4">2.7.13.3</ecNumber>
    </recommendedName>
</protein>
<dbReference type="SMART" id="SM00388">
    <property type="entry name" value="HisKA"/>
    <property type="match status" value="1"/>
</dbReference>
<dbReference type="InterPro" id="IPR001279">
    <property type="entry name" value="Metallo-B-lactamas"/>
</dbReference>
<dbReference type="SUPFAM" id="SSF56281">
    <property type="entry name" value="Metallo-hydrolase/oxidoreductase"/>
    <property type="match status" value="1"/>
</dbReference>
<dbReference type="InterPro" id="IPR001789">
    <property type="entry name" value="Sig_transdc_resp-reg_receiver"/>
</dbReference>
<dbReference type="Proteomes" id="UP000298493">
    <property type="component" value="Unassembled WGS sequence"/>
</dbReference>
<evidence type="ECO:0000256" key="8">
    <source>
        <dbReference type="ARBA" id="ARBA00022777"/>
    </source>
</evidence>
<dbReference type="Pfam" id="PF02518">
    <property type="entry name" value="HATPase_c"/>
    <property type="match status" value="1"/>
</dbReference>
<dbReference type="SMART" id="SM00448">
    <property type="entry name" value="REC"/>
    <property type="match status" value="1"/>
</dbReference>
<evidence type="ECO:0000256" key="4">
    <source>
        <dbReference type="ARBA" id="ARBA00012438"/>
    </source>
</evidence>
<keyword evidence="6" id="KW-0808">Transferase</keyword>
<dbReference type="InterPro" id="IPR011006">
    <property type="entry name" value="CheY-like_superfamily"/>
</dbReference>
<dbReference type="PANTHER" id="PTHR43047:SF72">
    <property type="entry name" value="OSMOSENSING HISTIDINE PROTEIN KINASE SLN1"/>
    <property type="match status" value="1"/>
</dbReference>
<dbReference type="AlphaFoldDB" id="A0A4Z1P3Q1"/>
<evidence type="ECO:0000256" key="6">
    <source>
        <dbReference type="ARBA" id="ARBA00022679"/>
    </source>
</evidence>
<keyword evidence="10" id="KW-0862">Zinc</keyword>
<dbReference type="InterPro" id="IPR036866">
    <property type="entry name" value="RibonucZ/Hydroxyglut_hydro"/>
</dbReference>
<evidence type="ECO:0000256" key="7">
    <source>
        <dbReference type="ARBA" id="ARBA00022723"/>
    </source>
</evidence>
<dbReference type="PROSITE" id="PS50110">
    <property type="entry name" value="RESPONSE_REGULATORY"/>
    <property type="match status" value="1"/>
</dbReference>
<organism evidence="15 16">
    <name type="scientific">Venturia nashicola</name>
    <dbReference type="NCBI Taxonomy" id="86259"/>
    <lineage>
        <taxon>Eukaryota</taxon>
        <taxon>Fungi</taxon>
        <taxon>Dikarya</taxon>
        <taxon>Ascomycota</taxon>
        <taxon>Pezizomycotina</taxon>
        <taxon>Dothideomycetes</taxon>
        <taxon>Pleosporomycetidae</taxon>
        <taxon>Venturiales</taxon>
        <taxon>Venturiaceae</taxon>
        <taxon>Venturia</taxon>
    </lineage>
</organism>
<accession>A0A4Z1P3Q1</accession>
<proteinExistence type="inferred from homology"/>
<dbReference type="SMART" id="SM00849">
    <property type="entry name" value="Lactamase_B"/>
    <property type="match status" value="1"/>
</dbReference>
<evidence type="ECO:0000256" key="3">
    <source>
        <dbReference type="ARBA" id="ARBA00006759"/>
    </source>
</evidence>
<dbReference type="GO" id="GO:0005886">
    <property type="term" value="C:plasma membrane"/>
    <property type="evidence" value="ECO:0007669"/>
    <property type="project" value="TreeGrafter"/>
</dbReference>
<dbReference type="Pfam" id="PF00753">
    <property type="entry name" value="Lactamase_B"/>
    <property type="match status" value="1"/>
</dbReference>
<keyword evidence="16" id="KW-1185">Reference proteome</keyword>
<dbReference type="Gene3D" id="3.30.565.10">
    <property type="entry name" value="Histidine kinase-like ATPase, C-terminal domain"/>
    <property type="match status" value="1"/>
</dbReference>
<dbReference type="InterPro" id="IPR003594">
    <property type="entry name" value="HATPase_dom"/>
</dbReference>
<evidence type="ECO:0000313" key="15">
    <source>
        <dbReference type="EMBL" id="TID18815.1"/>
    </source>
</evidence>
<comment type="caution">
    <text evidence="15">The sequence shown here is derived from an EMBL/GenBank/DDBJ whole genome shotgun (WGS) entry which is preliminary data.</text>
</comment>
<dbReference type="InterPro" id="IPR000014">
    <property type="entry name" value="PAS"/>
</dbReference>
<dbReference type="PRINTS" id="PR00344">
    <property type="entry name" value="BCTRLSENSOR"/>
</dbReference>
<dbReference type="InterPro" id="IPR005467">
    <property type="entry name" value="His_kinase_dom"/>
</dbReference>
<keyword evidence="8 15" id="KW-0418">Kinase</keyword>
<dbReference type="EMBL" id="SNSC02000013">
    <property type="protein sequence ID" value="TID18815.1"/>
    <property type="molecule type" value="Genomic_DNA"/>
</dbReference>
<dbReference type="Gene3D" id="3.30.450.20">
    <property type="entry name" value="PAS domain"/>
    <property type="match status" value="2"/>
</dbReference>
<dbReference type="STRING" id="86259.A0A4Z1P3Q1"/>
<feature type="modified residue" description="4-aspartylphosphate" evidence="11">
    <location>
        <position position="919"/>
    </location>
</feature>
<dbReference type="InterPro" id="IPR004358">
    <property type="entry name" value="Sig_transdc_His_kin-like_C"/>
</dbReference>
<dbReference type="InterPro" id="IPR035965">
    <property type="entry name" value="PAS-like_dom_sf"/>
</dbReference>
<reference evidence="15 16" key="1">
    <citation type="submission" date="2019-04" db="EMBL/GenBank/DDBJ databases">
        <title>High contiguity whole genome sequence and gene annotation resource for two Venturia nashicola isolates.</title>
        <authorList>
            <person name="Prokchorchik M."/>
            <person name="Won K."/>
            <person name="Lee Y."/>
            <person name="Choi E.D."/>
            <person name="Segonzac C."/>
            <person name="Sohn K.H."/>
        </authorList>
    </citation>
    <scope>NUCLEOTIDE SEQUENCE [LARGE SCALE GENOMIC DNA]</scope>
    <source>
        <strain evidence="15 16">PRI2</strain>
    </source>
</reference>
<dbReference type="Gene3D" id="1.10.287.130">
    <property type="match status" value="1"/>
</dbReference>
<dbReference type="CDD" id="cd00082">
    <property type="entry name" value="HisKA"/>
    <property type="match status" value="1"/>
</dbReference>
<dbReference type="GO" id="GO:0046872">
    <property type="term" value="F:metal ion binding"/>
    <property type="evidence" value="ECO:0007669"/>
    <property type="project" value="UniProtKB-KW"/>
</dbReference>
<evidence type="ECO:0000259" key="13">
    <source>
        <dbReference type="PROSITE" id="PS50109"/>
    </source>
</evidence>
<dbReference type="SUPFAM" id="SSF55874">
    <property type="entry name" value="ATPase domain of HSP90 chaperone/DNA topoisomerase II/histidine kinase"/>
    <property type="match status" value="1"/>
</dbReference>
<evidence type="ECO:0000256" key="1">
    <source>
        <dbReference type="ARBA" id="ARBA00000085"/>
    </source>
</evidence>
<dbReference type="GO" id="GO:0016787">
    <property type="term" value="F:hydrolase activity"/>
    <property type="evidence" value="ECO:0007669"/>
    <property type="project" value="UniProtKB-KW"/>
</dbReference>
<dbReference type="Gene3D" id="3.60.15.10">
    <property type="entry name" value="Ribonuclease Z/Hydroxyacylglutathione hydrolase-like"/>
    <property type="match status" value="1"/>
</dbReference>
<dbReference type="PROSITE" id="PS50109">
    <property type="entry name" value="HIS_KIN"/>
    <property type="match status" value="1"/>
</dbReference>
<comment type="catalytic activity">
    <reaction evidence="1">
        <text>ATP + protein L-histidine = ADP + protein N-phospho-L-histidine.</text>
        <dbReference type="EC" id="2.7.13.3"/>
    </reaction>
</comment>
<sequence length="1262" mass="141421">MVLKQPASHIKPKRSPPTAHRIFHDWTRDPLHPDIVLTPFQKLLRDVDWNVTLVGPMYQWPAWLRQQVLIMVADSKPGAILVGDHQTIIYNEAHSKLIGDKHPILMGQDPHIGLVELWDKFHDIIKNGERTGTSFMGRRQLVPMVRYGYLEETYYHYNFTPIVGEDGYVVGNYWQAGDAIHETIRERRTLLTLELSKELLKCTDMAEFWPSFLKGLSLGDKDFPLVALYAVSQFGSEPTCSQSGRTTCLLEACIGIDVDKLPSRLVFPRGHHPPSSILTNIDKLLVRLFQASLEDPKPLLLTRNMLPSLFLAGITWRGFGVPSEEFLIVPMRTRRNVVIGFMFAGLNPMKRYRQDHDYEDFIKIITQQIAIPRASSLLQSEEIRKGEERLILQSAELKRSEAKYRNFAEHAPIGVALVAPDRCIEFANEAWFKITEQPRDDTETRPWRRVIHADDFARFDAFVDDLLTCKGLRIIEARLQREWAFRSEEGSTDSAEHTAWILASGYSELNADGSLGYAVIWITDISSQKAVERSLDVRMKKALDLKRQQENFVDNICHEIRNPASAMLHCADEIASYLEDCLNATADILDSSANTLTNPTYRQIPEWLRSSLDATRTIVTCVNHQRSIVDDVLTLSKLDSNLLSLSPAIVDPVKIITEALKLFQGEMRNAGIKWTIYQAASLKDLNAEWVLLDSGRIHQIIINLVTNAIKFTRNCEQREINVRISAVQSRPTMSNLGVDYFPTSEHRRRNVTDTGKGLSSQEKSNLFERFAQGNPKTHTQYGGSGLGLWISREITEMMDGEIGVASEEGIGSTFTFFVKTQLAVPSPEQDSNKQKLGITSPLNRSPSPAGDPVLSNVLVVEDNLVNQKVLCTALKKRGYNVLAANNGVEALETIYRTSAYSGSQATLLEWPPFDVILMDIEMPHMDGVTCIRKIRALEAEGKIEGHQVTIAVTANARPDHVNAAIEAGMDGVTTKPYRMDDLVAQMDKTFLRTHRTRRVNDEDGGDESISANASGEGEGTGNNYAYLVTDEKTKESVIIDPANPPEVLPVLKQQTDSGNIKLTNIVNTHHHRDHAGGNGELLKQYPLPIIGGKDCDKVTKTPSHNSTFKIGEGIKVTALHTPCHTQDSICYYMEDGNDRAVFTGDTLFIGGCGRFFEGNAKEMHKALNEVLAGLPDDTKVYPGHEYTKSNILFGLTISQDAAMKNLESFANSNKETQGKFTIGDEKKHNVFMRVNDAEIQKKVGETDPISVMTKLRELKNSM</sequence>
<feature type="domain" description="Response regulatory" evidence="14">
    <location>
        <begin position="856"/>
        <end position="990"/>
    </location>
</feature>
<feature type="region of interest" description="Disordered" evidence="12">
    <location>
        <begin position="827"/>
        <end position="849"/>
    </location>
</feature>
<dbReference type="InterPro" id="IPR036097">
    <property type="entry name" value="HisK_dim/P_sf"/>
</dbReference>
<dbReference type="SUPFAM" id="SSF55785">
    <property type="entry name" value="PYP-like sensor domain (PAS domain)"/>
    <property type="match status" value="1"/>
</dbReference>
<feature type="region of interest" description="Disordered" evidence="12">
    <location>
        <begin position="998"/>
        <end position="1021"/>
    </location>
</feature>
<evidence type="ECO:0000256" key="12">
    <source>
        <dbReference type="SAM" id="MobiDB-lite"/>
    </source>
</evidence>
<evidence type="ECO:0000256" key="5">
    <source>
        <dbReference type="ARBA" id="ARBA00022553"/>
    </source>
</evidence>
<dbReference type="Pfam" id="PF00072">
    <property type="entry name" value="Response_reg"/>
    <property type="match status" value="1"/>
</dbReference>
<evidence type="ECO:0000256" key="2">
    <source>
        <dbReference type="ARBA" id="ARBA00001947"/>
    </source>
</evidence>
<dbReference type="Pfam" id="PF16123">
    <property type="entry name" value="HAGH_C"/>
    <property type="match status" value="1"/>
</dbReference>
<dbReference type="SUPFAM" id="SSF52172">
    <property type="entry name" value="CheY-like"/>
    <property type="match status" value="1"/>
</dbReference>
<dbReference type="InterPro" id="IPR003661">
    <property type="entry name" value="HisK_dim/P_dom"/>
</dbReference>
<gene>
    <name evidence="15" type="ORF">E6O75_ATG05936</name>
</gene>
<evidence type="ECO:0000259" key="14">
    <source>
        <dbReference type="PROSITE" id="PS50110"/>
    </source>
</evidence>
<dbReference type="SMART" id="SM00091">
    <property type="entry name" value="PAS"/>
    <property type="match status" value="1"/>
</dbReference>